<evidence type="ECO:0000256" key="1">
    <source>
        <dbReference type="SAM" id="MobiDB-lite"/>
    </source>
</evidence>
<comment type="caution">
    <text evidence="2">The sequence shown here is derived from an EMBL/GenBank/DDBJ whole genome shotgun (WGS) entry which is preliminary data.</text>
</comment>
<dbReference type="AlphaFoldDB" id="A0A7J7YTA7"/>
<name>A0A7J7YTA7_RHIFE</name>
<organism evidence="2 3">
    <name type="scientific">Rhinolophus ferrumequinum</name>
    <name type="common">Greater horseshoe bat</name>
    <dbReference type="NCBI Taxonomy" id="59479"/>
    <lineage>
        <taxon>Eukaryota</taxon>
        <taxon>Metazoa</taxon>
        <taxon>Chordata</taxon>
        <taxon>Craniata</taxon>
        <taxon>Vertebrata</taxon>
        <taxon>Euteleostomi</taxon>
        <taxon>Mammalia</taxon>
        <taxon>Eutheria</taxon>
        <taxon>Laurasiatheria</taxon>
        <taxon>Chiroptera</taxon>
        <taxon>Yinpterochiroptera</taxon>
        <taxon>Rhinolophoidea</taxon>
        <taxon>Rhinolophidae</taxon>
        <taxon>Rhinolophinae</taxon>
        <taxon>Rhinolophus</taxon>
    </lineage>
</organism>
<feature type="compositionally biased region" description="Polar residues" evidence="1">
    <location>
        <begin position="37"/>
        <end position="50"/>
    </location>
</feature>
<protein>
    <submittedName>
        <fullName evidence="2">Uncharacterized protein</fullName>
    </submittedName>
</protein>
<proteinExistence type="predicted"/>
<sequence>MGRGLPAAATWHSPVGSALPTEGAVLRPRTGGFVNNGGRTQGDNTCNSALCPTRPSKKFRVAPRDGDLRSATRHGQENHSVCALSFKTRGSFGKLLRSLSLLILKMGMMISNGPLASTPRFTRVCDKGQ</sequence>
<gene>
    <name evidence="2" type="ORF">mRhiFer1_009835</name>
</gene>
<feature type="region of interest" description="Disordered" evidence="1">
    <location>
        <begin position="18"/>
        <end position="50"/>
    </location>
</feature>
<reference evidence="2 3" key="1">
    <citation type="journal article" date="2020" name="Nature">
        <title>Six reference-quality genomes reveal evolution of bat adaptations.</title>
        <authorList>
            <person name="Jebb D."/>
            <person name="Huang Z."/>
            <person name="Pippel M."/>
            <person name="Hughes G.M."/>
            <person name="Lavrichenko K."/>
            <person name="Devanna P."/>
            <person name="Winkler S."/>
            <person name="Jermiin L.S."/>
            <person name="Skirmuntt E.C."/>
            <person name="Katzourakis A."/>
            <person name="Burkitt-Gray L."/>
            <person name="Ray D.A."/>
            <person name="Sullivan K.A.M."/>
            <person name="Roscito J.G."/>
            <person name="Kirilenko B.M."/>
            <person name="Davalos L.M."/>
            <person name="Corthals A.P."/>
            <person name="Power M.L."/>
            <person name="Jones G."/>
            <person name="Ransome R.D."/>
            <person name="Dechmann D.K.N."/>
            <person name="Locatelli A.G."/>
            <person name="Puechmaille S.J."/>
            <person name="Fedrigo O."/>
            <person name="Jarvis E.D."/>
            <person name="Hiller M."/>
            <person name="Vernes S.C."/>
            <person name="Myers E.W."/>
            <person name="Teeling E.C."/>
        </authorList>
    </citation>
    <scope>NUCLEOTIDE SEQUENCE [LARGE SCALE GENOMIC DNA]</scope>
    <source>
        <strain evidence="2">MRhiFer1</strain>
        <tissue evidence="2">Lung</tissue>
    </source>
</reference>
<evidence type="ECO:0000313" key="3">
    <source>
        <dbReference type="Proteomes" id="UP000585614"/>
    </source>
</evidence>
<dbReference type="EMBL" id="JACAGC010000005">
    <property type="protein sequence ID" value="KAF6364710.1"/>
    <property type="molecule type" value="Genomic_DNA"/>
</dbReference>
<evidence type="ECO:0000313" key="2">
    <source>
        <dbReference type="EMBL" id="KAF6364710.1"/>
    </source>
</evidence>
<accession>A0A7J7YTA7</accession>
<dbReference type="Proteomes" id="UP000585614">
    <property type="component" value="Unassembled WGS sequence"/>
</dbReference>